<dbReference type="GO" id="GO:0005886">
    <property type="term" value="C:plasma membrane"/>
    <property type="evidence" value="ECO:0007669"/>
    <property type="project" value="UniProtKB-SubCell"/>
</dbReference>
<proteinExistence type="inferred from homology"/>
<keyword evidence="2 14" id="KW-1003">Cell membrane</keyword>
<keyword evidence="7 13" id="KW-0297">G-protein coupled receptor</keyword>
<comment type="similarity">
    <text evidence="13">Belongs to the G-protein coupled receptor 1 family.</text>
</comment>
<evidence type="ECO:0000256" key="7">
    <source>
        <dbReference type="ARBA" id="ARBA00023040"/>
    </source>
</evidence>
<keyword evidence="6 14" id="KW-1133">Transmembrane helix</keyword>
<keyword evidence="9" id="KW-1015">Disulfide bond</keyword>
<evidence type="ECO:0000256" key="11">
    <source>
        <dbReference type="ARBA" id="ARBA00023180"/>
    </source>
</evidence>
<feature type="domain" description="G-protein coupled receptors family 1 profile" evidence="15">
    <location>
        <begin position="5"/>
        <end position="254"/>
    </location>
</feature>
<dbReference type="SUPFAM" id="SSF81321">
    <property type="entry name" value="Family A G protein-coupled receptor-like"/>
    <property type="match status" value="1"/>
</dbReference>
<gene>
    <name evidence="17" type="primary">LOC108703435</name>
</gene>
<evidence type="ECO:0000256" key="5">
    <source>
        <dbReference type="ARBA" id="ARBA00022725"/>
    </source>
</evidence>
<sequence>MTVGGNMLIIALFLQMQHLHTPMYYFLSHLSLTDICLSTSVVPNMLCTLLGDGEAMPISGCVTQLFAAGSFTAAECFILTIMSYDRYLAICNPLNYITIMAHYLRVGLVTLAWFLSLLFCLIMIIPMYHLNFCGCNIMDYIYCDFAPLMEMSCESASILEIMSTVIAIPTCLLPLVFIIFTYSSIFFSILRISTSSGRQKAFSTCSSHLLVVCTFYMILIAKYMVPTRRQSMNINKVVSLLYTAVTPLLNPIIYSLRNKEIRTAVRKLNSIWISRDLILLFLIKESFLKL</sequence>
<dbReference type="Proteomes" id="UP000186698">
    <property type="component" value="Chromosome 3S"/>
</dbReference>
<keyword evidence="11" id="KW-0325">Glycoprotein</keyword>
<dbReference type="AlphaFoldDB" id="A0A8J1MQL7"/>
<evidence type="ECO:0000256" key="12">
    <source>
        <dbReference type="ARBA" id="ARBA00023224"/>
    </source>
</evidence>
<feature type="transmembrane region" description="Helical" evidence="14">
    <location>
        <begin position="166"/>
        <end position="190"/>
    </location>
</feature>
<dbReference type="PROSITE" id="PS50262">
    <property type="entry name" value="G_PROTEIN_RECEP_F1_2"/>
    <property type="match status" value="1"/>
</dbReference>
<dbReference type="InterPro" id="IPR000725">
    <property type="entry name" value="Olfact_rcpt"/>
</dbReference>
<name>A0A8J1MQL7_XENLA</name>
<dbReference type="PANTHER" id="PTHR24242">
    <property type="entry name" value="G-PROTEIN COUPLED RECEPTOR"/>
    <property type="match status" value="1"/>
</dbReference>
<dbReference type="Gene3D" id="1.20.1070.10">
    <property type="entry name" value="Rhodopsin 7-helix transmembrane proteins"/>
    <property type="match status" value="1"/>
</dbReference>
<comment type="caution">
    <text evidence="14">Lacks conserved residue(s) required for the propagation of feature annotation.</text>
</comment>
<evidence type="ECO:0000256" key="4">
    <source>
        <dbReference type="ARBA" id="ARBA00022692"/>
    </source>
</evidence>
<dbReference type="PANTHER" id="PTHR24242:SF409">
    <property type="entry name" value="OLFACTORY RECEPTOR"/>
    <property type="match status" value="1"/>
</dbReference>
<dbReference type="InterPro" id="IPR000276">
    <property type="entry name" value="GPCR_Rhodpsn"/>
</dbReference>
<keyword evidence="16" id="KW-1185">Reference proteome</keyword>
<keyword evidence="12 13" id="KW-0807">Transducer</keyword>
<evidence type="ECO:0000256" key="10">
    <source>
        <dbReference type="ARBA" id="ARBA00023170"/>
    </source>
</evidence>
<evidence type="ECO:0000256" key="9">
    <source>
        <dbReference type="ARBA" id="ARBA00023157"/>
    </source>
</evidence>
<evidence type="ECO:0000256" key="14">
    <source>
        <dbReference type="RuleBase" id="RU363047"/>
    </source>
</evidence>
<keyword evidence="8 14" id="KW-0472">Membrane</keyword>
<keyword evidence="3 14" id="KW-0716">Sensory transduction</keyword>
<dbReference type="InterPro" id="IPR017452">
    <property type="entry name" value="GPCR_Rhodpsn_7TM"/>
</dbReference>
<evidence type="ECO:0000313" key="16">
    <source>
        <dbReference type="Proteomes" id="UP000186698"/>
    </source>
</evidence>
<evidence type="ECO:0000256" key="8">
    <source>
        <dbReference type="ARBA" id="ARBA00023136"/>
    </source>
</evidence>
<reference evidence="16" key="1">
    <citation type="submission" date="2024-06" db="UniProtKB">
        <authorList>
            <consortium name="RefSeq"/>
        </authorList>
    </citation>
    <scope>NUCLEOTIDE SEQUENCE [LARGE SCALE GENOMIC DNA]</scope>
    <source>
        <strain evidence="16">J_2021</strain>
    </source>
</reference>
<evidence type="ECO:0000259" key="15">
    <source>
        <dbReference type="PROSITE" id="PS50262"/>
    </source>
</evidence>
<dbReference type="GeneID" id="108703435"/>
<dbReference type="KEGG" id="xla:108703435"/>
<dbReference type="OrthoDB" id="5967898at2759"/>
<protein>
    <recommendedName>
        <fullName evidence="14">Olfactory receptor</fullName>
    </recommendedName>
</protein>
<evidence type="ECO:0000256" key="13">
    <source>
        <dbReference type="RuleBase" id="RU000688"/>
    </source>
</evidence>
<dbReference type="GO" id="GO:0004930">
    <property type="term" value="F:G protein-coupled receptor activity"/>
    <property type="evidence" value="ECO:0007669"/>
    <property type="project" value="UniProtKB-KW"/>
</dbReference>
<evidence type="ECO:0000256" key="1">
    <source>
        <dbReference type="ARBA" id="ARBA00004651"/>
    </source>
</evidence>
<comment type="subcellular location">
    <subcellularLocation>
        <location evidence="1 14">Cell membrane</location>
        <topology evidence="1 14">Multi-pass membrane protein</topology>
    </subcellularLocation>
</comment>
<accession>A0A8J1MQL7</accession>
<dbReference type="GO" id="GO:0005549">
    <property type="term" value="F:odorant binding"/>
    <property type="evidence" value="ECO:0000318"/>
    <property type="project" value="GO_Central"/>
</dbReference>
<dbReference type="PRINTS" id="PR00237">
    <property type="entry name" value="GPCRRHODOPSN"/>
</dbReference>
<evidence type="ECO:0000313" key="17">
    <source>
        <dbReference type="RefSeq" id="XP_041443726.1"/>
    </source>
</evidence>
<keyword evidence="10 13" id="KW-0675">Receptor</keyword>
<keyword evidence="4 13" id="KW-0812">Transmembrane</keyword>
<dbReference type="PRINTS" id="PR00245">
    <property type="entry name" value="OLFACTORYR"/>
</dbReference>
<evidence type="ECO:0000256" key="3">
    <source>
        <dbReference type="ARBA" id="ARBA00022606"/>
    </source>
</evidence>
<feature type="transmembrane region" description="Helical" evidence="14">
    <location>
        <begin position="103"/>
        <end position="128"/>
    </location>
</feature>
<dbReference type="FunFam" id="1.20.1070.10:FF:000010">
    <property type="entry name" value="Olfactory receptor"/>
    <property type="match status" value="1"/>
</dbReference>
<dbReference type="InterPro" id="IPR050939">
    <property type="entry name" value="Olfactory_GPCR1"/>
</dbReference>
<organism evidence="16 17">
    <name type="scientific">Xenopus laevis</name>
    <name type="common">African clawed frog</name>
    <dbReference type="NCBI Taxonomy" id="8355"/>
    <lineage>
        <taxon>Eukaryota</taxon>
        <taxon>Metazoa</taxon>
        <taxon>Chordata</taxon>
        <taxon>Craniata</taxon>
        <taxon>Vertebrata</taxon>
        <taxon>Euteleostomi</taxon>
        <taxon>Amphibia</taxon>
        <taxon>Batrachia</taxon>
        <taxon>Anura</taxon>
        <taxon>Pipoidea</taxon>
        <taxon>Pipidae</taxon>
        <taxon>Xenopodinae</taxon>
        <taxon>Xenopus</taxon>
        <taxon>Xenopus</taxon>
    </lineage>
</organism>
<feature type="transmembrane region" description="Helical" evidence="14">
    <location>
        <begin position="202"/>
        <end position="225"/>
    </location>
</feature>
<dbReference type="GO" id="GO:0004984">
    <property type="term" value="F:olfactory receptor activity"/>
    <property type="evidence" value="ECO:0000318"/>
    <property type="project" value="GO_Central"/>
</dbReference>
<evidence type="ECO:0000256" key="6">
    <source>
        <dbReference type="ARBA" id="ARBA00022989"/>
    </source>
</evidence>
<keyword evidence="5 14" id="KW-0552">Olfaction</keyword>
<dbReference type="RefSeq" id="XP_041443726.1">
    <property type="nucleotide sequence ID" value="XM_041587792.1"/>
</dbReference>
<dbReference type="PROSITE" id="PS00237">
    <property type="entry name" value="G_PROTEIN_RECEP_F1_1"/>
    <property type="match status" value="1"/>
</dbReference>
<feature type="transmembrane region" description="Helical" evidence="14">
    <location>
        <begin position="237"/>
        <end position="256"/>
    </location>
</feature>
<dbReference type="Pfam" id="PF13853">
    <property type="entry name" value="7tm_4"/>
    <property type="match status" value="1"/>
</dbReference>
<reference evidence="17" key="2">
    <citation type="submission" date="2025-08" db="UniProtKB">
        <authorList>
            <consortium name="RefSeq"/>
        </authorList>
    </citation>
    <scope>IDENTIFICATION</scope>
    <source>
        <strain evidence="17">J_2021</strain>
        <tissue evidence="17">Erythrocytes</tissue>
    </source>
</reference>
<evidence type="ECO:0000256" key="2">
    <source>
        <dbReference type="ARBA" id="ARBA00022475"/>
    </source>
</evidence>